<dbReference type="FunFam" id="3.40.50.10440:FF:000001">
    <property type="entry name" value="Dihydroxyacetone kinase, DhaK subunit"/>
    <property type="match status" value="1"/>
</dbReference>
<dbReference type="PROSITE" id="PS51481">
    <property type="entry name" value="DHAK"/>
    <property type="match status" value="1"/>
</dbReference>
<dbReference type="PANTHER" id="PTHR28629:SF4">
    <property type="entry name" value="TRIOKINASE_FMN CYCLASE"/>
    <property type="match status" value="1"/>
</dbReference>
<dbReference type="GO" id="GO:0005829">
    <property type="term" value="C:cytosol"/>
    <property type="evidence" value="ECO:0007669"/>
    <property type="project" value="TreeGrafter"/>
</dbReference>
<feature type="domain" description="DhaK" evidence="12">
    <location>
        <begin position="32"/>
        <end position="376"/>
    </location>
</feature>
<evidence type="ECO:0000256" key="5">
    <source>
        <dbReference type="ARBA" id="ARBA00022741"/>
    </source>
</evidence>
<keyword evidence="6" id="KW-0418">Kinase</keyword>
<evidence type="ECO:0000256" key="7">
    <source>
        <dbReference type="ARBA" id="ARBA00022798"/>
    </source>
</evidence>
<comment type="catalytic activity">
    <reaction evidence="9">
        <text>D-glyceraldehyde + ATP = D-glyceraldehyde 3-phosphate + ADP + H(+)</text>
        <dbReference type="Rhea" id="RHEA:13941"/>
        <dbReference type="ChEBI" id="CHEBI:15378"/>
        <dbReference type="ChEBI" id="CHEBI:17378"/>
        <dbReference type="ChEBI" id="CHEBI:30616"/>
        <dbReference type="ChEBI" id="CHEBI:59776"/>
        <dbReference type="ChEBI" id="CHEBI:456216"/>
        <dbReference type="EC" id="2.7.1.28"/>
    </reaction>
</comment>
<dbReference type="FunFam" id="1.25.40.340:FF:000002">
    <property type="entry name" value="Dihydroxyacetone kinase, L subunit"/>
    <property type="match status" value="1"/>
</dbReference>
<evidence type="ECO:0000256" key="10">
    <source>
        <dbReference type="ARBA" id="ARBA00048898"/>
    </source>
</evidence>
<evidence type="ECO:0000259" key="12">
    <source>
        <dbReference type="PROSITE" id="PS51481"/>
    </source>
</evidence>
<dbReference type="GO" id="GO:0050354">
    <property type="term" value="F:triokinase activity"/>
    <property type="evidence" value="ECO:0007669"/>
    <property type="project" value="UniProtKB-EC"/>
</dbReference>
<keyword evidence="4" id="KW-0808">Transferase</keyword>
<evidence type="ECO:0000256" key="1">
    <source>
        <dbReference type="ARBA" id="ARBA00003264"/>
    </source>
</evidence>
<evidence type="ECO:0000256" key="9">
    <source>
        <dbReference type="ARBA" id="ARBA00047974"/>
    </source>
</evidence>
<dbReference type="InterPro" id="IPR050861">
    <property type="entry name" value="Dihydroxyacetone_Kinase"/>
</dbReference>
<dbReference type="SUPFAM" id="SSF82549">
    <property type="entry name" value="DAK1/DegV-like"/>
    <property type="match status" value="1"/>
</dbReference>
<evidence type="ECO:0000256" key="2">
    <source>
        <dbReference type="ARBA" id="ARBA00004778"/>
    </source>
</evidence>
<evidence type="ECO:0000256" key="4">
    <source>
        <dbReference type="ARBA" id="ARBA00022679"/>
    </source>
</evidence>
<dbReference type="GO" id="GO:0005524">
    <property type="term" value="F:ATP binding"/>
    <property type="evidence" value="ECO:0007669"/>
    <property type="project" value="UniProtKB-KW"/>
</dbReference>
<evidence type="ECO:0008006" key="15">
    <source>
        <dbReference type="Google" id="ProtNLM"/>
    </source>
</evidence>
<dbReference type="PANTHER" id="PTHR28629">
    <property type="entry name" value="TRIOKINASE/FMN CYCLASE"/>
    <property type="match status" value="1"/>
</dbReference>
<dbReference type="PROSITE" id="PS51480">
    <property type="entry name" value="DHAL"/>
    <property type="match status" value="1"/>
</dbReference>
<dbReference type="GO" id="GO:0019588">
    <property type="term" value="P:anaerobic glycerol catabolic process"/>
    <property type="evidence" value="ECO:0007669"/>
    <property type="project" value="UniProtKB-UniPathway"/>
</dbReference>
<keyword evidence="14" id="KW-1185">Reference proteome</keyword>
<dbReference type="InterPro" id="IPR004006">
    <property type="entry name" value="DhaK_dom"/>
</dbReference>
<evidence type="ECO:0000313" key="14">
    <source>
        <dbReference type="Proteomes" id="UP000245609"/>
    </source>
</evidence>
<evidence type="ECO:0000256" key="8">
    <source>
        <dbReference type="ARBA" id="ARBA00022840"/>
    </source>
</evidence>
<dbReference type="Proteomes" id="UP000245609">
    <property type="component" value="Unassembled WGS sequence"/>
</dbReference>
<dbReference type="SMART" id="SM01120">
    <property type="entry name" value="Dak2"/>
    <property type="match status" value="1"/>
</dbReference>
<dbReference type="STRING" id="133381.A0A2T9YV88"/>
<dbReference type="Gene3D" id="3.40.50.10440">
    <property type="entry name" value="Dihydroxyacetone kinase, domain 1"/>
    <property type="match status" value="1"/>
</dbReference>
<dbReference type="GO" id="GO:0004371">
    <property type="term" value="F:glycerone kinase activity"/>
    <property type="evidence" value="ECO:0007669"/>
    <property type="project" value="UniProtKB-EC"/>
</dbReference>
<comment type="catalytic activity">
    <reaction evidence="10">
        <text>dihydroxyacetone + ATP = dihydroxyacetone phosphate + ADP + H(+)</text>
        <dbReference type="Rhea" id="RHEA:15773"/>
        <dbReference type="ChEBI" id="CHEBI:15378"/>
        <dbReference type="ChEBI" id="CHEBI:16016"/>
        <dbReference type="ChEBI" id="CHEBI:30616"/>
        <dbReference type="ChEBI" id="CHEBI:57642"/>
        <dbReference type="ChEBI" id="CHEBI:456216"/>
        <dbReference type="EC" id="2.7.1.29"/>
    </reaction>
</comment>
<feature type="domain" description="DhaL" evidence="11">
    <location>
        <begin position="414"/>
        <end position="613"/>
    </location>
</feature>
<dbReference type="SUPFAM" id="SSF101473">
    <property type="entry name" value="DhaL-like"/>
    <property type="match status" value="1"/>
</dbReference>
<dbReference type="EMBL" id="MBFS01002513">
    <property type="protein sequence ID" value="PVU96194.1"/>
    <property type="molecule type" value="Genomic_DNA"/>
</dbReference>
<keyword evidence="5" id="KW-0547">Nucleotide-binding</keyword>
<comment type="function">
    <text evidence="1">Catalyzes both the phosphorylation of dihydroxyacetone and of glyceraldehyde.</text>
</comment>
<keyword evidence="8" id="KW-0067">ATP-binding</keyword>
<dbReference type="Gene3D" id="3.30.1180.20">
    <property type="entry name" value="Dihydroxyacetone kinase, domain 2"/>
    <property type="match status" value="1"/>
</dbReference>
<reference evidence="13 14" key="1">
    <citation type="journal article" date="2018" name="MBio">
        <title>Comparative Genomics Reveals the Core Gene Toolbox for the Fungus-Insect Symbiosis.</title>
        <authorList>
            <person name="Wang Y."/>
            <person name="Stata M."/>
            <person name="Wang W."/>
            <person name="Stajich J.E."/>
            <person name="White M.M."/>
            <person name="Moncalvo J.M."/>
        </authorList>
    </citation>
    <scope>NUCLEOTIDE SEQUENCE [LARGE SCALE GENOMIC DNA]</scope>
    <source>
        <strain evidence="13 14">SC-DP-2</strain>
    </source>
</reference>
<organism evidence="13 14">
    <name type="scientific">Smittium megazygosporum</name>
    <dbReference type="NCBI Taxonomy" id="133381"/>
    <lineage>
        <taxon>Eukaryota</taxon>
        <taxon>Fungi</taxon>
        <taxon>Fungi incertae sedis</taxon>
        <taxon>Zoopagomycota</taxon>
        <taxon>Kickxellomycotina</taxon>
        <taxon>Harpellomycetes</taxon>
        <taxon>Harpellales</taxon>
        <taxon>Legeriomycetaceae</taxon>
        <taxon>Smittium</taxon>
    </lineage>
</organism>
<protein>
    <recommendedName>
        <fullName evidence="15">Dihydroxyacetone kinase</fullName>
    </recommendedName>
</protein>
<dbReference type="Gene3D" id="1.25.40.340">
    <property type="match status" value="1"/>
</dbReference>
<dbReference type="InterPro" id="IPR004007">
    <property type="entry name" value="DhaL_dom"/>
</dbReference>
<dbReference type="InterPro" id="IPR036117">
    <property type="entry name" value="DhaL_dom_sf"/>
</dbReference>
<sequence>MSTWKITQDSAISVEDPKTSPIPLLKWSKIVDEMKLVVDSISGFVEANPHLKFDRAQKVVYVKDLDKVKEKQVTLFCGGGSGHEPAHAGFVGPSFLTAAVCGHVFASPSSSQVLSCLRRVYSKKHGTVVIVKNYTGDILNFGRAIERFKSDLSRHGDTKVNVSMVVVGDDVGVVSESEEIDVGRRGLSGTILVNKIACTAASLGEDFSAVVDFANYTASNVFTVGLALDPASVPGSGLPRVLSEDEVEFGMGIHNEPGFKVSKYSSATEMVDNLVSSILNSKYFKKSISQNNSKELVVLVNNLGAISNLELGLITKEVLGKLKLLEYNVVQSFQGTYMTGLAMPGVSVSILVLPSEKEKHNKILKYISEPSSAPGWINTIDVEDACSQSEESSIVLDNRVLSTPQKIENCETNSAWVKVIDSVYNAVKEKEAELNRLDSLAGDGDCGYVLFSGVKSLYEAIHKDYIPTDNASTSTAAISGLLESSMGGTSGVIYCLFFDGMSQYFSFNHEDPKKVLPVSAWADAMVNGLNTIKKYSTARLGDRTLIDALEPFVMEFDRTDGDWQKSISLALEGAEKTSSMIPKRGRAVYTGNRSNSMDAGAAGVCTVLQGILSSFS</sequence>
<dbReference type="AlphaFoldDB" id="A0A2T9YV88"/>
<dbReference type="UniPathway" id="UPA00617">
    <property type="reaction ID" value="UER00669"/>
</dbReference>
<evidence type="ECO:0000259" key="11">
    <source>
        <dbReference type="PROSITE" id="PS51480"/>
    </source>
</evidence>
<evidence type="ECO:0000256" key="3">
    <source>
        <dbReference type="ARBA" id="ARBA00008757"/>
    </source>
</evidence>
<comment type="caution">
    <text evidence="13">The sequence shown here is derived from an EMBL/GenBank/DDBJ whole genome shotgun (WGS) entry which is preliminary data.</text>
</comment>
<dbReference type="OrthoDB" id="1724672at2759"/>
<dbReference type="Pfam" id="PF02734">
    <property type="entry name" value="Dak2"/>
    <property type="match status" value="1"/>
</dbReference>
<comment type="similarity">
    <text evidence="3">Belongs to the dihydroxyacetone kinase (DAK) family.</text>
</comment>
<proteinExistence type="inferred from homology"/>
<dbReference type="Pfam" id="PF02733">
    <property type="entry name" value="Dak1"/>
    <property type="match status" value="1"/>
</dbReference>
<comment type="pathway">
    <text evidence="2">Polyol metabolism; glycerol fermentation; glycerone phosphate from glycerol (oxidative route): step 2/2.</text>
</comment>
<accession>A0A2T9YV88</accession>
<evidence type="ECO:0000256" key="6">
    <source>
        <dbReference type="ARBA" id="ARBA00022777"/>
    </source>
</evidence>
<name>A0A2T9YV88_9FUNG</name>
<dbReference type="FunFam" id="3.30.1180.20:FF:000001">
    <property type="entry name" value="Dihydroxyacetone kinase 1"/>
    <property type="match status" value="1"/>
</dbReference>
<keyword evidence="7" id="KW-0319">Glycerol metabolism</keyword>
<gene>
    <name evidence="13" type="ORF">BB560_005821</name>
</gene>
<evidence type="ECO:0000313" key="13">
    <source>
        <dbReference type="EMBL" id="PVU96194.1"/>
    </source>
</evidence>